<gene>
    <name evidence="1" type="ORF">Cboi01_000041700</name>
</gene>
<name>A0ACB5TF14_CANBO</name>
<proteinExistence type="predicted"/>
<keyword evidence="2" id="KW-1185">Reference proteome</keyword>
<reference evidence="1" key="1">
    <citation type="submission" date="2023-04" db="EMBL/GenBank/DDBJ databases">
        <title>Candida boidinii NBRC 1967.</title>
        <authorList>
            <person name="Ichikawa N."/>
            <person name="Sato H."/>
            <person name="Tonouchi N."/>
        </authorList>
    </citation>
    <scope>NUCLEOTIDE SEQUENCE</scope>
    <source>
        <strain evidence="1">NBRC 1967</strain>
    </source>
</reference>
<evidence type="ECO:0000313" key="2">
    <source>
        <dbReference type="Proteomes" id="UP001165101"/>
    </source>
</evidence>
<dbReference type="EMBL" id="BSXV01000107">
    <property type="protein sequence ID" value="GME87521.1"/>
    <property type="molecule type" value="Genomic_DNA"/>
</dbReference>
<organism evidence="1 2">
    <name type="scientific">Candida boidinii</name>
    <name type="common">Yeast</name>
    <dbReference type="NCBI Taxonomy" id="5477"/>
    <lineage>
        <taxon>Eukaryota</taxon>
        <taxon>Fungi</taxon>
        <taxon>Dikarya</taxon>
        <taxon>Ascomycota</taxon>
        <taxon>Saccharomycotina</taxon>
        <taxon>Pichiomycetes</taxon>
        <taxon>Pichiales</taxon>
        <taxon>Pichiaceae</taxon>
        <taxon>Ogataea</taxon>
        <taxon>Ogataea/Candida clade</taxon>
    </lineage>
</organism>
<accession>A0ACB5TF14</accession>
<evidence type="ECO:0000313" key="1">
    <source>
        <dbReference type="EMBL" id="GME87521.1"/>
    </source>
</evidence>
<comment type="caution">
    <text evidence="1">The sequence shown here is derived from an EMBL/GenBank/DDBJ whole genome shotgun (WGS) entry which is preliminary data.</text>
</comment>
<dbReference type="Proteomes" id="UP001165101">
    <property type="component" value="Unassembled WGS sequence"/>
</dbReference>
<protein>
    <submittedName>
        <fullName evidence="1">Unnamed protein product</fullName>
    </submittedName>
</protein>
<sequence>MQFKIFEWILNEVLRSIRLLYDRICGISIYFNSFFQLKSEDPHANAKKDIENQLQIDPEENSSNYNQRELVAEDEDQVAEITSDSSNKVFEIKTQENTIDFNKDKFYIYTDGSLRVSKANKKEFGGCGVYYGENDSRNKSDYLKGNLQTSQRAELQSLIIALSEINLELKFKCSPQNVKLRDDMTGNCTLVEYEILTDSLHSINHINDDKWILSNMRKLRKNNFPNADFILRIKELKDEINKIYKTNNYGPISIKYVKGHNDVEGNKFADELAKKGCELNPKWSKRQ</sequence>